<dbReference type="GO" id="GO:0016646">
    <property type="term" value="F:oxidoreductase activity, acting on the CH-NH group of donors, NAD or NADP as acceptor"/>
    <property type="evidence" value="ECO:0007669"/>
    <property type="project" value="TreeGrafter"/>
</dbReference>
<dbReference type="Gene3D" id="3.40.50.720">
    <property type="entry name" value="NAD(P)-binding Rossmann-like Domain"/>
    <property type="match status" value="1"/>
</dbReference>
<proteinExistence type="predicted"/>
<dbReference type="Pfam" id="PF13460">
    <property type="entry name" value="NAD_binding_10"/>
    <property type="match status" value="1"/>
</dbReference>
<sequence length="214" mass="22271">MSNQKIAILGGTGYSGSNIAHEATRRGYTVTAVARTAPKDALAGVTYVQGSIADEALLNKLAADHDVLVVAIRAIDGVLHASLPALTRAAIAGKARVGHVSGASSSLVAKGGTRLLDTPEFPVAYKVEASTCADVLDWFRSKSPAELDWFSVTPPAGYTPTNPGQGLGRYRRGGDQLVTDGHGLSYISGADLALAFVDEIATPTLHRARVTIGY</sequence>
<dbReference type="PANTHER" id="PTHR43355:SF2">
    <property type="entry name" value="FLAVIN REDUCTASE (NADPH)"/>
    <property type="match status" value="1"/>
</dbReference>
<reference evidence="2 3" key="1">
    <citation type="submission" date="2019-03" db="EMBL/GenBank/DDBJ databases">
        <title>Complete Genome Sequence of Paraburkholderia dipogonis ICMP 19430T, a Nitrogen-fixing Symbiont of the South African Invasive Legume Dipogon lignosus in New Zealand.</title>
        <authorList>
            <person name="De Meyer S.E."/>
        </authorList>
    </citation>
    <scope>NUCLEOTIDE SEQUENCE [LARGE SCALE GENOMIC DNA]</scope>
    <source>
        <strain evidence="2 3">ICMP 19430</strain>
    </source>
</reference>
<dbReference type="RefSeq" id="WP_134465725.1">
    <property type="nucleotide sequence ID" value="NZ_JBHMFL010000109.1"/>
</dbReference>
<dbReference type="GeneID" id="97310121"/>
<organism evidence="2 3">
    <name type="scientific">Paraburkholderia dipogonis</name>
    <dbReference type="NCBI Taxonomy" id="1211383"/>
    <lineage>
        <taxon>Bacteria</taxon>
        <taxon>Pseudomonadati</taxon>
        <taxon>Pseudomonadota</taxon>
        <taxon>Betaproteobacteria</taxon>
        <taxon>Burkholderiales</taxon>
        <taxon>Burkholderiaceae</taxon>
        <taxon>Paraburkholderia</taxon>
    </lineage>
</organism>
<dbReference type="EMBL" id="SNVI01000004">
    <property type="protein sequence ID" value="TFE38075.1"/>
    <property type="molecule type" value="Genomic_DNA"/>
</dbReference>
<dbReference type="AlphaFoldDB" id="A0A4Y8MKY4"/>
<name>A0A4Y8MKY4_9BURK</name>
<dbReference type="InterPro" id="IPR016040">
    <property type="entry name" value="NAD(P)-bd_dom"/>
</dbReference>
<accession>A0A4Y8MKY4</accession>
<evidence type="ECO:0000313" key="3">
    <source>
        <dbReference type="Proteomes" id="UP000297385"/>
    </source>
</evidence>
<dbReference type="InterPro" id="IPR051606">
    <property type="entry name" value="Polyketide_Oxido-like"/>
</dbReference>
<gene>
    <name evidence="2" type="ORF">E2553_37375</name>
</gene>
<dbReference type="Proteomes" id="UP000297385">
    <property type="component" value="Unassembled WGS sequence"/>
</dbReference>
<protein>
    <submittedName>
        <fullName evidence="2">NAD-dependent epimerase/dehydratase family protein</fullName>
    </submittedName>
</protein>
<evidence type="ECO:0000313" key="2">
    <source>
        <dbReference type="EMBL" id="TFE38075.1"/>
    </source>
</evidence>
<dbReference type="SUPFAM" id="SSF51735">
    <property type="entry name" value="NAD(P)-binding Rossmann-fold domains"/>
    <property type="match status" value="1"/>
</dbReference>
<dbReference type="PANTHER" id="PTHR43355">
    <property type="entry name" value="FLAVIN REDUCTASE (NADPH)"/>
    <property type="match status" value="1"/>
</dbReference>
<evidence type="ECO:0000259" key="1">
    <source>
        <dbReference type="Pfam" id="PF13460"/>
    </source>
</evidence>
<feature type="domain" description="NAD(P)-binding" evidence="1">
    <location>
        <begin position="10"/>
        <end position="202"/>
    </location>
</feature>
<dbReference type="InterPro" id="IPR036291">
    <property type="entry name" value="NAD(P)-bd_dom_sf"/>
</dbReference>
<comment type="caution">
    <text evidence="2">The sequence shown here is derived from an EMBL/GenBank/DDBJ whole genome shotgun (WGS) entry which is preliminary data.</text>
</comment>